<dbReference type="InterPro" id="IPR036322">
    <property type="entry name" value="WD40_repeat_dom_sf"/>
</dbReference>
<dbReference type="PANTHER" id="PTHR45589">
    <property type="entry name" value="WD REPEAT DOMAIN 62, ISOFORM G"/>
    <property type="match status" value="1"/>
</dbReference>
<name>A0AAN8W5B6_9MAGN</name>
<dbReference type="InterPro" id="IPR015943">
    <property type="entry name" value="WD40/YVTN_repeat-like_dom_sf"/>
</dbReference>
<evidence type="ECO:0000313" key="3">
    <source>
        <dbReference type="Proteomes" id="UP001370490"/>
    </source>
</evidence>
<organism evidence="2 3">
    <name type="scientific">Dillenia turbinata</name>
    <dbReference type="NCBI Taxonomy" id="194707"/>
    <lineage>
        <taxon>Eukaryota</taxon>
        <taxon>Viridiplantae</taxon>
        <taxon>Streptophyta</taxon>
        <taxon>Embryophyta</taxon>
        <taxon>Tracheophyta</taxon>
        <taxon>Spermatophyta</taxon>
        <taxon>Magnoliopsida</taxon>
        <taxon>eudicotyledons</taxon>
        <taxon>Gunneridae</taxon>
        <taxon>Pentapetalae</taxon>
        <taxon>Dilleniales</taxon>
        <taxon>Dilleniaceae</taxon>
        <taxon>Dillenia</taxon>
    </lineage>
</organism>
<dbReference type="InterPro" id="IPR052779">
    <property type="entry name" value="WDR62"/>
</dbReference>
<comment type="caution">
    <text evidence="2">The sequence shown here is derived from an EMBL/GenBank/DDBJ whole genome shotgun (WGS) entry which is preliminary data.</text>
</comment>
<dbReference type="AlphaFoldDB" id="A0AAN8W5B6"/>
<sequence length="577" mass="64227">MDWRRAVLMGNSYILKDFPSGFMMWCPGFDRVSLCLIVLQRLWFVLRFRATDASLRQKSQVINLQCSCGIVQIQLLHMDLKLINMAFHALHSHQMIIMSQPVKTSLFAMACDQCPHIVLTMTSFFFNAKCHALFSSGKYLVSVGAPQDRYICLWNLHGGVLVRKLRACFLSSVIASVCFSSDAKYIATAGKKHLRLWTIGSPKACESSRIYALTDLGVLCLLNSELSIEKSADLKHFEASKWAQAKLKNSETDAQSPLFTSSHQVDLKILPPMVGDGGLCVPVCSEVQTPSEHGRECNEKCLHSISKTTSETDNSKISPTPSEKLSTLPWTIAGSLYILFVWICSVHRRALIWRKHGSRMLHQSWLWMPSGANQANSLNHFTLVDIVKKMLSRRNNSAQVRMQDNHPRGVRRSFSSPIQDFSGQILDQEETTSLRTIEDSLFQLPGKVVSESSIENLVDQSCSLQRVSARSSVTDNLMDTELAEGSNRKNCTSKVSQESLTASPTWSMVDPSNGFANAIDQKDGIENLDSSAEGISDQLQSQLYEEAVKLLPPVSAKVHAIAELAISDEGSLSQTRF</sequence>
<gene>
    <name evidence="2" type="ORF">RJ641_024651</name>
</gene>
<reference evidence="2 3" key="1">
    <citation type="submission" date="2023-12" db="EMBL/GenBank/DDBJ databases">
        <title>A high-quality genome assembly for Dillenia turbinata (Dilleniales).</title>
        <authorList>
            <person name="Chanderbali A."/>
        </authorList>
    </citation>
    <scope>NUCLEOTIDE SEQUENCE [LARGE SCALE GENOMIC DNA]</scope>
    <source>
        <strain evidence="2">LSX21</strain>
        <tissue evidence="2">Leaf</tissue>
    </source>
</reference>
<proteinExistence type="predicted"/>
<dbReference type="EMBL" id="JBAMMX010000003">
    <property type="protein sequence ID" value="KAK6943549.1"/>
    <property type="molecule type" value="Genomic_DNA"/>
</dbReference>
<evidence type="ECO:0000256" key="1">
    <source>
        <dbReference type="SAM" id="MobiDB-lite"/>
    </source>
</evidence>
<dbReference type="SUPFAM" id="SSF50978">
    <property type="entry name" value="WD40 repeat-like"/>
    <property type="match status" value="1"/>
</dbReference>
<keyword evidence="3" id="KW-1185">Reference proteome</keyword>
<dbReference type="Proteomes" id="UP001370490">
    <property type="component" value="Unassembled WGS sequence"/>
</dbReference>
<feature type="compositionally biased region" description="Polar residues" evidence="1">
    <location>
        <begin position="488"/>
        <end position="506"/>
    </location>
</feature>
<feature type="region of interest" description="Disordered" evidence="1">
    <location>
        <begin position="482"/>
        <end position="507"/>
    </location>
</feature>
<evidence type="ECO:0000313" key="2">
    <source>
        <dbReference type="EMBL" id="KAK6943549.1"/>
    </source>
</evidence>
<dbReference type="Gene3D" id="2.130.10.10">
    <property type="entry name" value="YVTN repeat-like/Quinoprotein amine dehydrogenase"/>
    <property type="match status" value="1"/>
</dbReference>
<protein>
    <submittedName>
        <fullName evidence="2">Uncharacterized protein</fullName>
    </submittedName>
</protein>
<accession>A0AAN8W5B6</accession>
<dbReference type="PANTHER" id="PTHR45589:SF1">
    <property type="entry name" value="WD REPEAT DOMAIN 62, ISOFORM G"/>
    <property type="match status" value="1"/>
</dbReference>